<evidence type="ECO:0000313" key="3">
    <source>
        <dbReference type="Proteomes" id="UP000647587"/>
    </source>
</evidence>
<dbReference type="Proteomes" id="UP000647587">
    <property type="component" value="Unassembled WGS sequence"/>
</dbReference>
<organism evidence="2 3">
    <name type="scientific">Deinococcus malanensis</name>
    <dbReference type="NCBI Taxonomy" id="1706855"/>
    <lineage>
        <taxon>Bacteria</taxon>
        <taxon>Thermotogati</taxon>
        <taxon>Deinococcota</taxon>
        <taxon>Deinococci</taxon>
        <taxon>Deinococcales</taxon>
        <taxon>Deinococcaceae</taxon>
        <taxon>Deinococcus</taxon>
    </lineage>
</organism>
<evidence type="ECO:0000256" key="1">
    <source>
        <dbReference type="SAM" id="Phobius"/>
    </source>
</evidence>
<comment type="caution">
    <text evidence="2">The sequence shown here is derived from an EMBL/GenBank/DDBJ whole genome shotgun (WGS) entry which is preliminary data.</text>
</comment>
<reference evidence="3" key="1">
    <citation type="journal article" date="2019" name="Int. J. Syst. Evol. Microbiol.">
        <title>The Global Catalogue of Microorganisms (GCM) 10K type strain sequencing project: providing services to taxonomists for standard genome sequencing and annotation.</title>
        <authorList>
            <consortium name="The Broad Institute Genomics Platform"/>
            <consortium name="The Broad Institute Genome Sequencing Center for Infectious Disease"/>
            <person name="Wu L."/>
            <person name="Ma J."/>
        </authorList>
    </citation>
    <scope>NUCLEOTIDE SEQUENCE [LARGE SCALE GENOMIC DNA]</scope>
    <source>
        <strain evidence="3">JCM 30331</strain>
    </source>
</reference>
<feature type="transmembrane region" description="Helical" evidence="1">
    <location>
        <begin position="7"/>
        <end position="25"/>
    </location>
</feature>
<accession>A0ABQ2F2D9</accession>
<keyword evidence="1" id="KW-1133">Transmembrane helix</keyword>
<feature type="transmembrane region" description="Helical" evidence="1">
    <location>
        <begin position="31"/>
        <end position="48"/>
    </location>
</feature>
<evidence type="ECO:0000313" key="2">
    <source>
        <dbReference type="EMBL" id="GGK43147.1"/>
    </source>
</evidence>
<keyword evidence="1" id="KW-0812">Transmembrane</keyword>
<keyword evidence="3" id="KW-1185">Reference proteome</keyword>
<gene>
    <name evidence="2" type="ORF">GCM10008955_41160</name>
</gene>
<keyword evidence="1" id="KW-0472">Membrane</keyword>
<dbReference type="RefSeq" id="WP_189012155.1">
    <property type="nucleotide sequence ID" value="NZ_BMPP01000037.1"/>
</dbReference>
<sequence length="86" mass="8783">MKLSLTPARLIAVAMALLVILALHLAGPLGVGAAIFLALLSFAGLWTGRQYGTYRFDLHTTPLEVAMHTGTAPGSAAAVNAATIPG</sequence>
<name>A0ABQ2F2D9_9DEIO</name>
<proteinExistence type="predicted"/>
<protein>
    <submittedName>
        <fullName evidence="2">Uncharacterized protein</fullName>
    </submittedName>
</protein>
<dbReference type="EMBL" id="BMPP01000037">
    <property type="protein sequence ID" value="GGK43147.1"/>
    <property type="molecule type" value="Genomic_DNA"/>
</dbReference>